<protein>
    <recommendedName>
        <fullName evidence="2">Rhodanese domain-containing protein</fullName>
    </recommendedName>
</protein>
<reference evidence="3 4" key="1">
    <citation type="journal article" date="2018" name="Syst. Appl. Microbiol.">
        <title>Abditibacterium utsteinense sp. nov., the first cultivated member of candidate phylum FBP, isolated from ice-free Antarctic soil samples.</title>
        <authorList>
            <person name="Tahon G."/>
            <person name="Tytgat B."/>
            <person name="Lebbe L."/>
            <person name="Carlier A."/>
            <person name="Willems A."/>
        </authorList>
    </citation>
    <scope>NUCLEOTIDE SEQUENCE [LARGE SCALE GENOMIC DNA]</scope>
    <source>
        <strain evidence="3 4">LMG 29911</strain>
    </source>
</reference>
<keyword evidence="4" id="KW-1185">Reference proteome</keyword>
<sequence>MIGDQLHCGTSLLPVFSSTAQASWSGPVYAVSNRQGDIRGNVAATTPNNGDDAYPSVAQAGTVKATFTWTHDVPGDSPPADVYVLQSGYAKWQLLGPPPAGAMSRPSASVQSVAFSPAREPRIYLAQTQTAYGTANDGLGHAQVVTTSANGQIGISQGYKPVLCHPTGDTLVTSAVTLSASATSKQTYIASWSYSAQILNLQITRNGRDVTNPKNPEVPVMVGERNQMGVSVSPSPQIPTYQWTIPGDKIKDYLETPVSPNTTPPFTGKKVELPAADLQTPSPHFYWYNGSFTGESREVSVVVTLYGTPMTIKSKFKVYRPRMGSFTGTFTPRIPPIGLSTYPTTINGQTVLIDFLGLGTQATGGNKGITYVAQVSTPNIAVAAGQIAYVQLITADSETKITDEKHTTTQVTDALDNGQPSLTYHGTDAIAAGATEQAITRDDTPGGVGNNFNANGDFFKQNSQFKTYLMYKPSNTIGIWVPLGLLNWSVSFKVTLNEAANPPWDFTNLFPTRKPDGSPPDIIQGNGSTTFPEFTQRIQDNPGVPVSTNP</sequence>
<dbReference type="EMBL" id="NIGF01000012">
    <property type="protein sequence ID" value="PQV63394.1"/>
    <property type="molecule type" value="Genomic_DNA"/>
</dbReference>
<feature type="region of interest" description="Disordered" evidence="1">
    <location>
        <begin position="513"/>
        <end position="550"/>
    </location>
</feature>
<dbReference type="AlphaFoldDB" id="A0A2S8SRG0"/>
<name>A0A2S8SRG0_9BACT</name>
<dbReference type="RefSeq" id="WP_106380472.1">
    <property type="nucleotide sequence ID" value="NZ_NIGF01000012.1"/>
</dbReference>
<dbReference type="OrthoDB" id="9998085at2"/>
<evidence type="ECO:0000256" key="1">
    <source>
        <dbReference type="SAM" id="MobiDB-lite"/>
    </source>
</evidence>
<dbReference type="InParanoid" id="A0A2S8SRG0"/>
<evidence type="ECO:0000259" key="2">
    <source>
        <dbReference type="PROSITE" id="PS50206"/>
    </source>
</evidence>
<evidence type="ECO:0000313" key="4">
    <source>
        <dbReference type="Proteomes" id="UP000237684"/>
    </source>
</evidence>
<organism evidence="3 4">
    <name type="scientific">Abditibacterium utsteinense</name>
    <dbReference type="NCBI Taxonomy" id="1960156"/>
    <lineage>
        <taxon>Bacteria</taxon>
        <taxon>Pseudomonadati</taxon>
        <taxon>Abditibacteriota</taxon>
        <taxon>Abditibacteriia</taxon>
        <taxon>Abditibacteriales</taxon>
        <taxon>Abditibacteriaceae</taxon>
        <taxon>Abditibacterium</taxon>
    </lineage>
</organism>
<comment type="caution">
    <text evidence="3">The sequence shown here is derived from an EMBL/GenBank/DDBJ whole genome shotgun (WGS) entry which is preliminary data.</text>
</comment>
<proteinExistence type="predicted"/>
<gene>
    <name evidence="3" type="ORF">B1R32_11249</name>
</gene>
<feature type="domain" description="Rhodanese" evidence="2">
    <location>
        <begin position="81"/>
        <end position="101"/>
    </location>
</feature>
<accession>A0A2S8SRG0</accession>
<dbReference type="PROSITE" id="PS50206">
    <property type="entry name" value="RHODANESE_3"/>
    <property type="match status" value="1"/>
</dbReference>
<evidence type="ECO:0000313" key="3">
    <source>
        <dbReference type="EMBL" id="PQV63394.1"/>
    </source>
</evidence>
<dbReference type="Proteomes" id="UP000237684">
    <property type="component" value="Unassembled WGS sequence"/>
</dbReference>
<feature type="compositionally biased region" description="Polar residues" evidence="1">
    <location>
        <begin position="525"/>
        <end position="539"/>
    </location>
</feature>
<dbReference type="InterPro" id="IPR001763">
    <property type="entry name" value="Rhodanese-like_dom"/>
</dbReference>